<dbReference type="EMBL" id="JARGDH010000001">
    <property type="protein sequence ID" value="KAL0279279.1"/>
    <property type="molecule type" value="Genomic_DNA"/>
</dbReference>
<feature type="transmembrane region" description="Helical" evidence="8">
    <location>
        <begin position="200"/>
        <end position="220"/>
    </location>
</feature>
<dbReference type="InterPro" id="IPR004254">
    <property type="entry name" value="AdipoR/HlyIII-related"/>
</dbReference>
<evidence type="ECO:0000256" key="4">
    <source>
        <dbReference type="ARBA" id="ARBA00022692"/>
    </source>
</evidence>
<evidence type="ECO:0000256" key="7">
    <source>
        <dbReference type="PIRSR" id="PIRSR604254-1"/>
    </source>
</evidence>
<feature type="binding site" evidence="7">
    <location>
        <position position="103"/>
    </location>
    <ligand>
        <name>Zn(2+)</name>
        <dbReference type="ChEBI" id="CHEBI:29105"/>
    </ligand>
</feature>
<keyword evidence="3" id="KW-1003">Cell membrane</keyword>
<feature type="transmembrane region" description="Helical" evidence="8">
    <location>
        <begin position="85"/>
        <end position="109"/>
    </location>
</feature>
<feature type="transmembrane region" description="Helical" evidence="8">
    <location>
        <begin position="121"/>
        <end position="140"/>
    </location>
</feature>
<evidence type="ECO:0000256" key="5">
    <source>
        <dbReference type="ARBA" id="ARBA00022989"/>
    </source>
</evidence>
<name>A0AAW2IAS8_9NEOP</name>
<evidence type="ECO:0000313" key="9">
    <source>
        <dbReference type="EMBL" id="KAL0279279.1"/>
    </source>
</evidence>
<gene>
    <name evidence="9" type="ORF">PYX00_000874</name>
</gene>
<proteinExistence type="inferred from homology"/>
<dbReference type="Pfam" id="PF03006">
    <property type="entry name" value="HlyIII"/>
    <property type="match status" value="1"/>
</dbReference>
<dbReference type="AlphaFoldDB" id="A0AAW2IAS8"/>
<keyword evidence="5 8" id="KW-1133">Transmembrane helix</keyword>
<evidence type="ECO:0008006" key="10">
    <source>
        <dbReference type="Google" id="ProtNLM"/>
    </source>
</evidence>
<dbReference type="GO" id="GO:0140911">
    <property type="term" value="F:pore-forming activity"/>
    <property type="evidence" value="ECO:0007669"/>
    <property type="project" value="InterPro"/>
</dbReference>
<dbReference type="InterPro" id="IPR005744">
    <property type="entry name" value="Hy-lIII"/>
</dbReference>
<evidence type="ECO:0000256" key="3">
    <source>
        <dbReference type="ARBA" id="ARBA00022475"/>
    </source>
</evidence>
<protein>
    <recommendedName>
        <fullName evidence="10">Monocyte to macrophage differentiation protein</fullName>
    </recommendedName>
</protein>
<evidence type="ECO:0000256" key="1">
    <source>
        <dbReference type="ARBA" id="ARBA00004651"/>
    </source>
</evidence>
<feature type="binding site" evidence="7">
    <location>
        <position position="230"/>
    </location>
    <ligand>
        <name>Zn(2+)</name>
        <dbReference type="ChEBI" id="CHEBI:29105"/>
    </ligand>
</feature>
<comment type="similarity">
    <text evidence="2">Belongs to the ADIPOR family.</text>
</comment>
<evidence type="ECO:0000256" key="2">
    <source>
        <dbReference type="ARBA" id="ARBA00007018"/>
    </source>
</evidence>
<feature type="transmembrane region" description="Helical" evidence="8">
    <location>
        <begin position="152"/>
        <end position="170"/>
    </location>
</feature>
<dbReference type="PANTHER" id="PTHR20855">
    <property type="entry name" value="ADIPOR/PROGESTIN RECEPTOR-RELATED"/>
    <property type="match status" value="1"/>
</dbReference>
<sequence length="269" mass="30768">MTSTITIYLEKIKQLHQAVVGNVYFKFFQHVKWKNKRAPPNCAYIPTNVEHCANVFTHGIWVMPSILGFLHLIERSRSFTQLWAALIYGTSLILIFTISTFFHSVFFFSKNAHLKDILHRCDRAMIYVFIAGSYFPWVTLKSCPEGTIASNLSWIIWVLAFFGIVYQQIFHERYKKLETFFYCFMGTAPGLTILKNWTDFSGLVEIQAGGLIYGIGIIFFKSDGTIPCAHAIWHLFVAAAAGIHYNAILNHLYPVTETESKAIEYGPDL</sequence>
<feature type="transmembrane region" description="Helical" evidence="8">
    <location>
        <begin position="232"/>
        <end position="253"/>
    </location>
</feature>
<comment type="subcellular location">
    <subcellularLocation>
        <location evidence="1">Cell membrane</location>
        <topology evidence="1">Multi-pass membrane protein</topology>
    </subcellularLocation>
</comment>
<accession>A0AAW2IAS8</accession>
<dbReference type="GO" id="GO:0046872">
    <property type="term" value="F:metal ion binding"/>
    <property type="evidence" value="ECO:0007669"/>
    <property type="project" value="UniProtKB-KW"/>
</dbReference>
<keyword evidence="7" id="KW-0862">Zinc</keyword>
<keyword evidence="4 8" id="KW-0812">Transmembrane</keyword>
<organism evidence="9">
    <name type="scientific">Menopon gallinae</name>
    <name type="common">poultry shaft louse</name>
    <dbReference type="NCBI Taxonomy" id="328185"/>
    <lineage>
        <taxon>Eukaryota</taxon>
        <taxon>Metazoa</taxon>
        <taxon>Ecdysozoa</taxon>
        <taxon>Arthropoda</taxon>
        <taxon>Hexapoda</taxon>
        <taxon>Insecta</taxon>
        <taxon>Pterygota</taxon>
        <taxon>Neoptera</taxon>
        <taxon>Paraneoptera</taxon>
        <taxon>Psocodea</taxon>
        <taxon>Troctomorpha</taxon>
        <taxon>Phthiraptera</taxon>
        <taxon>Amblycera</taxon>
        <taxon>Menoponidae</taxon>
        <taxon>Menopon</taxon>
    </lineage>
</organism>
<dbReference type="PANTHER" id="PTHR20855:SF3">
    <property type="entry name" value="LD03007P"/>
    <property type="match status" value="1"/>
</dbReference>
<dbReference type="GO" id="GO:0005886">
    <property type="term" value="C:plasma membrane"/>
    <property type="evidence" value="ECO:0007669"/>
    <property type="project" value="UniProtKB-SubCell"/>
</dbReference>
<dbReference type="NCBIfam" id="TIGR01065">
    <property type="entry name" value="hlyIII"/>
    <property type="match status" value="1"/>
</dbReference>
<keyword evidence="6 8" id="KW-0472">Membrane</keyword>
<comment type="caution">
    <text evidence="9">The sequence shown here is derived from an EMBL/GenBank/DDBJ whole genome shotgun (WGS) entry which is preliminary data.</text>
</comment>
<evidence type="ECO:0000256" key="6">
    <source>
        <dbReference type="ARBA" id="ARBA00023136"/>
    </source>
</evidence>
<evidence type="ECO:0000256" key="8">
    <source>
        <dbReference type="SAM" id="Phobius"/>
    </source>
</evidence>
<reference evidence="9" key="1">
    <citation type="journal article" date="2024" name="Gigascience">
        <title>Chromosome-level genome of the poultry shaft louse Menopon gallinae provides insight into the host-switching and adaptive evolution of parasitic lice.</title>
        <authorList>
            <person name="Xu Y."/>
            <person name="Ma L."/>
            <person name="Liu S."/>
            <person name="Liang Y."/>
            <person name="Liu Q."/>
            <person name="He Z."/>
            <person name="Tian L."/>
            <person name="Duan Y."/>
            <person name="Cai W."/>
            <person name="Li H."/>
            <person name="Song F."/>
        </authorList>
    </citation>
    <scope>NUCLEOTIDE SEQUENCE</scope>
    <source>
        <strain evidence="9">Cailab_2023a</strain>
    </source>
</reference>
<feature type="binding site" evidence="7">
    <location>
        <position position="234"/>
    </location>
    <ligand>
        <name>Zn(2+)</name>
        <dbReference type="ChEBI" id="CHEBI:29105"/>
    </ligand>
</feature>
<keyword evidence="7" id="KW-0479">Metal-binding</keyword>